<accession>A0A167JHI0</accession>
<evidence type="ECO:0000313" key="3">
    <source>
        <dbReference type="Proteomes" id="UP000076738"/>
    </source>
</evidence>
<sequence>MLRYRSLCILLSSLCVPGCHSVLRTEIEYTPQAGYDIASACSRTRHVCDLLRKQKWLARDGAAGCAARSKHRRVISHP</sequence>
<dbReference type="Proteomes" id="UP000076738">
    <property type="component" value="Unassembled WGS sequence"/>
</dbReference>
<reference evidence="2 3" key="1">
    <citation type="journal article" date="2016" name="Mol. Biol. Evol.">
        <title>Comparative Genomics of Early-Diverging Mushroom-Forming Fungi Provides Insights into the Origins of Lignocellulose Decay Capabilities.</title>
        <authorList>
            <person name="Nagy L.G."/>
            <person name="Riley R."/>
            <person name="Tritt A."/>
            <person name="Adam C."/>
            <person name="Daum C."/>
            <person name="Floudas D."/>
            <person name="Sun H."/>
            <person name="Yadav J.S."/>
            <person name="Pangilinan J."/>
            <person name="Larsson K.H."/>
            <person name="Matsuura K."/>
            <person name="Barry K."/>
            <person name="Labutti K."/>
            <person name="Kuo R."/>
            <person name="Ohm R.A."/>
            <person name="Bhattacharya S.S."/>
            <person name="Shirouzu T."/>
            <person name="Yoshinaga Y."/>
            <person name="Martin F.M."/>
            <person name="Grigoriev I.V."/>
            <person name="Hibbett D.S."/>
        </authorList>
    </citation>
    <scope>NUCLEOTIDE SEQUENCE [LARGE SCALE GENOMIC DNA]</scope>
    <source>
        <strain evidence="2 3">TUFC12733</strain>
    </source>
</reference>
<organism evidence="2 3">
    <name type="scientific">Calocera viscosa (strain TUFC12733)</name>
    <dbReference type="NCBI Taxonomy" id="1330018"/>
    <lineage>
        <taxon>Eukaryota</taxon>
        <taxon>Fungi</taxon>
        <taxon>Dikarya</taxon>
        <taxon>Basidiomycota</taxon>
        <taxon>Agaricomycotina</taxon>
        <taxon>Dacrymycetes</taxon>
        <taxon>Dacrymycetales</taxon>
        <taxon>Dacrymycetaceae</taxon>
        <taxon>Calocera</taxon>
    </lineage>
</organism>
<keyword evidence="3" id="KW-1185">Reference proteome</keyword>
<protein>
    <submittedName>
        <fullName evidence="2">Uncharacterized protein</fullName>
    </submittedName>
</protein>
<name>A0A167JHI0_CALVF</name>
<evidence type="ECO:0000256" key="1">
    <source>
        <dbReference type="SAM" id="SignalP"/>
    </source>
</evidence>
<keyword evidence="1" id="KW-0732">Signal</keyword>
<dbReference type="AlphaFoldDB" id="A0A167JHI0"/>
<proteinExistence type="predicted"/>
<feature type="signal peptide" evidence="1">
    <location>
        <begin position="1"/>
        <end position="21"/>
    </location>
</feature>
<gene>
    <name evidence="2" type="ORF">CALVIDRAFT_245263</name>
</gene>
<dbReference type="EMBL" id="KV417300">
    <property type="protein sequence ID" value="KZO93601.1"/>
    <property type="molecule type" value="Genomic_DNA"/>
</dbReference>
<feature type="chain" id="PRO_5007888841" evidence="1">
    <location>
        <begin position="22"/>
        <end position="78"/>
    </location>
</feature>
<evidence type="ECO:0000313" key="2">
    <source>
        <dbReference type="EMBL" id="KZO93601.1"/>
    </source>
</evidence>